<protein>
    <submittedName>
        <fullName evidence="13">Uncharacterized protein</fullName>
    </submittedName>
</protein>
<evidence type="ECO:0000256" key="2">
    <source>
        <dbReference type="ARBA" id="ARBA00006003"/>
    </source>
</evidence>
<evidence type="ECO:0000256" key="8">
    <source>
        <dbReference type="ARBA" id="ARBA00023034"/>
    </source>
</evidence>
<evidence type="ECO:0000313" key="14">
    <source>
        <dbReference type="Proteomes" id="UP000198341"/>
    </source>
</evidence>
<dbReference type="EMBL" id="FO082269">
    <property type="protein sequence ID" value="CCO18159.1"/>
    <property type="molecule type" value="Genomic_DNA"/>
</dbReference>
<sequence length="697" mass="77820">MRILSSSHTSAPVVDVVALQLYSEVFRYKKDIQICTTKESCVRSTLRSRLNAHFMRRGGGLGGENNKDDENTTTTTSTTRDERLLLSKTNNTNAKVMMKFPVKKRALNTKKNNRVVRYVLVFLLALFAFRIFFLTEIGEFNGKETRNETRTKGSGDRLVLFLKDLVLGIRSKDETSFKAPSSSSMDSMEDDYQDDLKWDENLEQNLSEKQEERKLEAREKRKQDHLLDLPSKKFRLGTIIPDVNSGRCRSRHPPDFFKRQIWKSFELDPKNAPLNASLIEEARKCLVLDVDDTNDDGEDDGTNAIQLTKSFLEKLPLVRGSRVMKMVLEGDIPNGVSPRLEIPTEYLDDGLIGRAFSSSSGSSSSSSSSSSRSSKERKEFPRFKTCAVVGTSGTLKEKALGEQIDKHEAVIRTDLGRIVGFEKDVGARTTFDFAAANDLRNLVSNKNAFAGREEDDDVEPEDDSELENENEGAKMRNAKRRRRRNALHPQTLESIVARNSTIVLHELFSRAALRGTYPPFIRAFEQLRRSEEEKGGVRVDSGGVPSVAAIEPRLLVRILQTFHRVANALDQNSHETGAPSGARDISSSSRAPISIVATLFALQICDKVNAFGLAPPLAVQSSSSSSGKLDASSSGDEKIGRTRPTYRNYWDRNFAHVGTLKKHGLRDAGWEVARAIGQWPCSGGQLRVIDPKPTVKE</sequence>
<dbReference type="Pfam" id="PF00777">
    <property type="entry name" value="Glyco_transf_29"/>
    <property type="match status" value="1"/>
</dbReference>
<keyword evidence="10" id="KW-0325">Glycoprotein</keyword>
<dbReference type="Proteomes" id="UP000198341">
    <property type="component" value="Chromosome 10"/>
</dbReference>
<evidence type="ECO:0000256" key="1">
    <source>
        <dbReference type="ARBA" id="ARBA00004323"/>
    </source>
</evidence>
<dbReference type="PANTHER" id="PTHR46032">
    <property type="entry name" value="ALPHA-2,3-SIALYLTRANSFERASE ST3GAL I ISOFORM X1"/>
    <property type="match status" value="1"/>
</dbReference>
<dbReference type="Gene3D" id="3.90.1480.20">
    <property type="entry name" value="Glycosyl transferase family 29"/>
    <property type="match status" value="1"/>
</dbReference>
<proteinExistence type="inferred from homology"/>
<name>K8EJH8_9CHLO</name>
<evidence type="ECO:0000256" key="9">
    <source>
        <dbReference type="ARBA" id="ARBA00023136"/>
    </source>
</evidence>
<dbReference type="GO" id="GO:0003836">
    <property type="term" value="F:beta-galactoside (CMP) alpha-2,3-sialyltransferase activity"/>
    <property type="evidence" value="ECO:0007669"/>
    <property type="project" value="TreeGrafter"/>
</dbReference>
<evidence type="ECO:0000256" key="10">
    <source>
        <dbReference type="ARBA" id="ARBA00023180"/>
    </source>
</evidence>
<dbReference type="InterPro" id="IPR051757">
    <property type="entry name" value="Beta-gal_alpha2-3_sialyltrans"/>
</dbReference>
<evidence type="ECO:0000256" key="3">
    <source>
        <dbReference type="ARBA" id="ARBA00022676"/>
    </source>
</evidence>
<dbReference type="RefSeq" id="XP_007510626.1">
    <property type="nucleotide sequence ID" value="XM_007510564.1"/>
</dbReference>
<feature type="compositionally biased region" description="Low complexity" evidence="11">
    <location>
        <begin position="621"/>
        <end position="634"/>
    </location>
</feature>
<dbReference type="InterPro" id="IPR038578">
    <property type="entry name" value="GT29-like_sf"/>
</dbReference>
<dbReference type="PANTHER" id="PTHR46032:SF2">
    <property type="entry name" value="GAL BETA 1,3-GALNAC ALPHA-2,3-SIALYL TRANSFERASE-RELATED"/>
    <property type="match status" value="1"/>
</dbReference>
<dbReference type="GO" id="GO:0000139">
    <property type="term" value="C:Golgi membrane"/>
    <property type="evidence" value="ECO:0007669"/>
    <property type="project" value="UniProtKB-SubCell"/>
</dbReference>
<feature type="compositionally biased region" description="Low complexity" evidence="11">
    <location>
        <begin position="357"/>
        <end position="372"/>
    </location>
</feature>
<keyword evidence="8" id="KW-0333">Golgi apparatus</keyword>
<keyword evidence="7 12" id="KW-1133">Transmembrane helix</keyword>
<dbReference type="KEGG" id="bpg:Bathy10g02900"/>
<evidence type="ECO:0000256" key="7">
    <source>
        <dbReference type="ARBA" id="ARBA00022989"/>
    </source>
</evidence>
<feature type="region of interest" description="Disordered" evidence="11">
    <location>
        <begin position="357"/>
        <end position="378"/>
    </location>
</feature>
<keyword evidence="9 12" id="KW-0472">Membrane</keyword>
<dbReference type="GO" id="GO:0097503">
    <property type="term" value="P:sialylation"/>
    <property type="evidence" value="ECO:0007669"/>
    <property type="project" value="TreeGrafter"/>
</dbReference>
<evidence type="ECO:0000256" key="5">
    <source>
        <dbReference type="ARBA" id="ARBA00022692"/>
    </source>
</evidence>
<gene>
    <name evidence="13" type="ordered locus">Bathy10g02900</name>
</gene>
<dbReference type="InterPro" id="IPR001675">
    <property type="entry name" value="Glyco_trans_29"/>
</dbReference>
<comment type="similarity">
    <text evidence="2">Belongs to the glycosyltransferase 29 family.</text>
</comment>
<evidence type="ECO:0000256" key="6">
    <source>
        <dbReference type="ARBA" id="ARBA00022968"/>
    </source>
</evidence>
<feature type="region of interest" description="Disordered" evidence="11">
    <location>
        <begin position="450"/>
        <end position="485"/>
    </location>
</feature>
<feature type="region of interest" description="Disordered" evidence="11">
    <location>
        <begin position="618"/>
        <end position="642"/>
    </location>
</feature>
<reference evidence="13 14" key="1">
    <citation type="submission" date="2011-10" db="EMBL/GenBank/DDBJ databases">
        <authorList>
            <person name="Genoscope - CEA"/>
        </authorList>
    </citation>
    <scope>NUCLEOTIDE SEQUENCE [LARGE SCALE GENOMIC DNA]</scope>
    <source>
        <strain evidence="13 14">RCC 1105</strain>
    </source>
</reference>
<evidence type="ECO:0000256" key="11">
    <source>
        <dbReference type="SAM" id="MobiDB-lite"/>
    </source>
</evidence>
<feature type="compositionally biased region" description="Basic residues" evidence="11">
    <location>
        <begin position="476"/>
        <end position="485"/>
    </location>
</feature>
<evidence type="ECO:0000256" key="12">
    <source>
        <dbReference type="SAM" id="Phobius"/>
    </source>
</evidence>
<comment type="subcellular location">
    <subcellularLocation>
        <location evidence="1">Golgi apparatus membrane</location>
        <topology evidence="1">Single-pass type II membrane protein</topology>
    </subcellularLocation>
</comment>
<dbReference type="AlphaFoldDB" id="K8EJH8"/>
<keyword evidence="5 12" id="KW-0812">Transmembrane</keyword>
<feature type="transmembrane region" description="Helical" evidence="12">
    <location>
        <begin position="115"/>
        <end position="133"/>
    </location>
</feature>
<keyword evidence="4" id="KW-0808">Transferase</keyword>
<evidence type="ECO:0000313" key="13">
    <source>
        <dbReference type="EMBL" id="CCO18159.1"/>
    </source>
</evidence>
<feature type="compositionally biased region" description="Acidic residues" evidence="11">
    <location>
        <begin position="453"/>
        <end position="470"/>
    </location>
</feature>
<dbReference type="GeneID" id="19013365"/>
<organism evidence="13 14">
    <name type="scientific">Bathycoccus prasinos</name>
    <dbReference type="NCBI Taxonomy" id="41875"/>
    <lineage>
        <taxon>Eukaryota</taxon>
        <taxon>Viridiplantae</taxon>
        <taxon>Chlorophyta</taxon>
        <taxon>Mamiellophyceae</taxon>
        <taxon>Mamiellales</taxon>
        <taxon>Bathycoccaceae</taxon>
        <taxon>Bathycoccus</taxon>
    </lineage>
</organism>
<feature type="region of interest" description="Disordered" evidence="11">
    <location>
        <begin position="56"/>
        <end position="79"/>
    </location>
</feature>
<evidence type="ECO:0000256" key="4">
    <source>
        <dbReference type="ARBA" id="ARBA00022679"/>
    </source>
</evidence>
<keyword evidence="14" id="KW-1185">Reference proteome</keyword>
<keyword evidence="3" id="KW-0328">Glycosyltransferase</keyword>
<accession>K8EJH8</accession>
<keyword evidence="6" id="KW-0735">Signal-anchor</keyword>